<keyword evidence="3 15" id="KW-0547">Nucleotide-binding</keyword>
<evidence type="ECO:0000256" key="7">
    <source>
        <dbReference type="ARBA" id="ARBA00022839"/>
    </source>
</evidence>
<keyword evidence="10" id="KW-0234">DNA repair</keyword>
<evidence type="ECO:0000256" key="4">
    <source>
        <dbReference type="ARBA" id="ARBA00022763"/>
    </source>
</evidence>
<comment type="catalytic activity">
    <reaction evidence="12">
        <text>Couples ATP hydrolysis with the unwinding of duplex DNA by translocating in the 3'-5' direction.</text>
        <dbReference type="EC" id="5.6.2.4"/>
    </reaction>
</comment>
<evidence type="ECO:0000256" key="1">
    <source>
        <dbReference type="ARBA" id="ARBA00009922"/>
    </source>
</evidence>
<keyword evidence="9" id="KW-0238">DNA-binding</keyword>
<dbReference type="InterPro" id="IPR011335">
    <property type="entry name" value="Restrct_endonuc-II-like"/>
</dbReference>
<keyword evidence="5 15" id="KW-0378">Hydrolase</keyword>
<protein>
    <recommendedName>
        <fullName evidence="13">DNA 3'-5' helicase</fullName>
        <ecNumber evidence="13">5.6.2.4</ecNumber>
    </recommendedName>
</protein>
<dbReference type="InterPro" id="IPR038726">
    <property type="entry name" value="PDDEXK_AddAB-type"/>
</dbReference>
<dbReference type="PANTHER" id="PTHR11070">
    <property type="entry name" value="UVRD / RECB / PCRA DNA HELICASE FAMILY MEMBER"/>
    <property type="match status" value="1"/>
</dbReference>
<keyword evidence="7" id="KW-0269">Exonuclease</keyword>
<keyword evidence="6 15" id="KW-0347">Helicase</keyword>
<dbReference type="EC" id="5.6.2.4" evidence="13"/>
<comment type="catalytic activity">
    <reaction evidence="14">
        <text>ATP + H2O = ADP + phosphate + H(+)</text>
        <dbReference type="Rhea" id="RHEA:13065"/>
        <dbReference type="ChEBI" id="CHEBI:15377"/>
        <dbReference type="ChEBI" id="CHEBI:15378"/>
        <dbReference type="ChEBI" id="CHEBI:30616"/>
        <dbReference type="ChEBI" id="CHEBI:43474"/>
        <dbReference type="ChEBI" id="CHEBI:456216"/>
        <dbReference type="EC" id="5.6.2.4"/>
    </reaction>
</comment>
<feature type="domain" description="UvrD-like helicase C-terminal" evidence="18">
    <location>
        <begin position="333"/>
        <end position="641"/>
    </location>
</feature>
<feature type="binding site" evidence="15">
    <location>
        <begin position="40"/>
        <end position="47"/>
    </location>
    <ligand>
        <name>ATP</name>
        <dbReference type="ChEBI" id="CHEBI:30616"/>
    </ligand>
</feature>
<evidence type="ECO:0000256" key="15">
    <source>
        <dbReference type="PROSITE-ProRule" id="PRU00560"/>
    </source>
</evidence>
<dbReference type="Gene3D" id="1.10.10.160">
    <property type="match status" value="1"/>
</dbReference>
<comment type="similarity">
    <text evidence="1">Belongs to the helicase family. UvrD subfamily.</text>
</comment>
<dbReference type="RefSeq" id="WP_309967819.1">
    <property type="nucleotide sequence ID" value="NZ_JAVDWH010000001.1"/>
</dbReference>
<comment type="caution">
    <text evidence="19">The sequence shown here is derived from an EMBL/GenBank/DDBJ whole genome shotgun (WGS) entry which is preliminary data.</text>
</comment>
<evidence type="ECO:0000259" key="18">
    <source>
        <dbReference type="PROSITE" id="PS51217"/>
    </source>
</evidence>
<evidence type="ECO:0000256" key="16">
    <source>
        <dbReference type="SAM" id="MobiDB-lite"/>
    </source>
</evidence>
<dbReference type="InterPro" id="IPR013986">
    <property type="entry name" value="DExx_box_DNA_helicase_dom_sf"/>
</dbReference>
<dbReference type="Gene3D" id="1.10.486.10">
    <property type="entry name" value="PCRA, domain 4"/>
    <property type="match status" value="1"/>
</dbReference>
<keyword evidence="11" id="KW-0413">Isomerase</keyword>
<keyword evidence="20" id="KW-1185">Reference proteome</keyword>
<dbReference type="InterPro" id="IPR000212">
    <property type="entry name" value="DNA_helicase_UvrD/REP"/>
</dbReference>
<evidence type="ECO:0000256" key="9">
    <source>
        <dbReference type="ARBA" id="ARBA00023125"/>
    </source>
</evidence>
<evidence type="ECO:0000259" key="17">
    <source>
        <dbReference type="PROSITE" id="PS51198"/>
    </source>
</evidence>
<dbReference type="GO" id="GO:0003678">
    <property type="term" value="F:DNA helicase activity"/>
    <property type="evidence" value="ECO:0007669"/>
    <property type="project" value="UniProtKB-EC"/>
</dbReference>
<gene>
    <name evidence="19" type="ORF">J2X11_001123</name>
</gene>
<dbReference type="InterPro" id="IPR014016">
    <property type="entry name" value="UvrD-like_ATP-bd"/>
</dbReference>
<dbReference type="InterPro" id="IPR014017">
    <property type="entry name" value="DNA_helicase_UvrD-like_C"/>
</dbReference>
<organism evidence="19 20">
    <name type="scientific">Aeromicrobium panaciterrae</name>
    <dbReference type="NCBI Taxonomy" id="363861"/>
    <lineage>
        <taxon>Bacteria</taxon>
        <taxon>Bacillati</taxon>
        <taxon>Actinomycetota</taxon>
        <taxon>Actinomycetes</taxon>
        <taxon>Propionibacteriales</taxon>
        <taxon>Nocardioidaceae</taxon>
        <taxon>Aeromicrobium</taxon>
    </lineage>
</organism>
<evidence type="ECO:0000256" key="6">
    <source>
        <dbReference type="ARBA" id="ARBA00022806"/>
    </source>
</evidence>
<dbReference type="Pfam" id="PF12705">
    <property type="entry name" value="PDDEXK_1"/>
    <property type="match status" value="1"/>
</dbReference>
<evidence type="ECO:0000256" key="10">
    <source>
        <dbReference type="ARBA" id="ARBA00023204"/>
    </source>
</evidence>
<dbReference type="Pfam" id="PF00580">
    <property type="entry name" value="UvrD-helicase"/>
    <property type="match status" value="1"/>
</dbReference>
<evidence type="ECO:0000256" key="12">
    <source>
        <dbReference type="ARBA" id="ARBA00034617"/>
    </source>
</evidence>
<proteinExistence type="inferred from homology"/>
<dbReference type="SUPFAM" id="SSF52980">
    <property type="entry name" value="Restriction endonuclease-like"/>
    <property type="match status" value="1"/>
</dbReference>
<name>A0ABU1UMB0_9ACTN</name>
<dbReference type="EMBL" id="JAVDWH010000001">
    <property type="protein sequence ID" value="MDR7086284.1"/>
    <property type="molecule type" value="Genomic_DNA"/>
</dbReference>
<dbReference type="Gene3D" id="3.40.50.300">
    <property type="entry name" value="P-loop containing nucleotide triphosphate hydrolases"/>
    <property type="match status" value="3"/>
</dbReference>
<evidence type="ECO:0000256" key="14">
    <source>
        <dbReference type="ARBA" id="ARBA00048988"/>
    </source>
</evidence>
<dbReference type="CDD" id="cd17932">
    <property type="entry name" value="DEXQc_UvrD"/>
    <property type="match status" value="1"/>
</dbReference>
<evidence type="ECO:0000313" key="19">
    <source>
        <dbReference type="EMBL" id="MDR7086284.1"/>
    </source>
</evidence>
<feature type="domain" description="UvrD-like helicase ATP-binding" evidence="17">
    <location>
        <begin position="19"/>
        <end position="332"/>
    </location>
</feature>
<evidence type="ECO:0000256" key="11">
    <source>
        <dbReference type="ARBA" id="ARBA00023235"/>
    </source>
</evidence>
<reference evidence="19 20" key="1">
    <citation type="submission" date="2023-07" db="EMBL/GenBank/DDBJ databases">
        <title>Sorghum-associated microbial communities from plants grown in Nebraska, USA.</title>
        <authorList>
            <person name="Schachtman D."/>
        </authorList>
    </citation>
    <scope>NUCLEOTIDE SEQUENCE [LARGE SCALE GENOMIC DNA]</scope>
    <source>
        <strain evidence="19 20">BE248</strain>
    </source>
</reference>
<evidence type="ECO:0000256" key="13">
    <source>
        <dbReference type="ARBA" id="ARBA00034808"/>
    </source>
</evidence>
<dbReference type="PROSITE" id="PS51198">
    <property type="entry name" value="UVRD_HELICASE_ATP_BIND"/>
    <property type="match status" value="1"/>
</dbReference>
<dbReference type="GO" id="GO:0016787">
    <property type="term" value="F:hydrolase activity"/>
    <property type="evidence" value="ECO:0007669"/>
    <property type="project" value="UniProtKB-KW"/>
</dbReference>
<dbReference type="PROSITE" id="PS51217">
    <property type="entry name" value="UVRD_HELICASE_CTER"/>
    <property type="match status" value="1"/>
</dbReference>
<dbReference type="Gene3D" id="3.90.320.10">
    <property type="match status" value="1"/>
</dbReference>
<evidence type="ECO:0000256" key="5">
    <source>
        <dbReference type="ARBA" id="ARBA00022801"/>
    </source>
</evidence>
<dbReference type="PANTHER" id="PTHR11070:SF55">
    <property type="entry name" value="DNA 3'-5' HELICASE"/>
    <property type="match status" value="1"/>
</dbReference>
<accession>A0ABU1UMB0</accession>
<keyword evidence="2" id="KW-0540">Nuclease</keyword>
<evidence type="ECO:0000256" key="3">
    <source>
        <dbReference type="ARBA" id="ARBA00022741"/>
    </source>
</evidence>
<evidence type="ECO:0000313" key="20">
    <source>
        <dbReference type="Proteomes" id="UP001257739"/>
    </source>
</evidence>
<evidence type="ECO:0000256" key="8">
    <source>
        <dbReference type="ARBA" id="ARBA00022840"/>
    </source>
</evidence>
<keyword evidence="8 15" id="KW-0067">ATP-binding</keyword>
<dbReference type="SUPFAM" id="SSF52540">
    <property type="entry name" value="P-loop containing nucleoside triphosphate hydrolases"/>
    <property type="match status" value="1"/>
</dbReference>
<feature type="region of interest" description="Disordered" evidence="16">
    <location>
        <begin position="681"/>
        <end position="701"/>
    </location>
</feature>
<evidence type="ECO:0000256" key="2">
    <source>
        <dbReference type="ARBA" id="ARBA00022722"/>
    </source>
</evidence>
<dbReference type="InterPro" id="IPR027417">
    <property type="entry name" value="P-loop_NTPase"/>
</dbReference>
<dbReference type="Pfam" id="PF13361">
    <property type="entry name" value="UvrD_C"/>
    <property type="match status" value="1"/>
</dbReference>
<keyword evidence="4" id="KW-0227">DNA damage</keyword>
<dbReference type="InterPro" id="IPR011604">
    <property type="entry name" value="PDDEXK-like_dom_sf"/>
</dbReference>
<sequence length="1048" mass="113884">MNGPLVPNEQDLIERLDRQFSRAQLDAITLGLDAPSAIIAGAGSGKTTVMAARVVWLVGHLGIPPERILGLTFTNKAAAELGQRIRASLETLGVDHAEAGWGEVTASTYHAFAGSLIAEHGLRLGVEPDLRVVTDASRFQRFARAVESYEGTLDLVTTYVPRLVPDAMKLDSELSEHLVTPEALRDYDAQVIAAISDQKVIAASSATARKRTELSMLVDAYRLAKLADGVMDFSDQMAWGAQLAMLPEVRESMLEKYDVVLLDEYQDTSVAQRDLLVGLFKGLPVTAVGDPAQGIYGWRGAATGNLEDFLDDFAIDGVPGERLTLRQTYRCRPEIIGAANSIISAFYDDAKVTRSVEPLTSGKEAGGKVEVSLHSTVSQEISAMVREIEEIRDEGVVPLRSVAILVRVAAENGEIVKALRDSHIPFEIVGLQGLLAQPEVQDVVSLLEVVDDVTANPATLRLLTGPRWNIGPRDLALLGRRASQLSRSVGGAESESSLAADLAHAVEGTDPTEIVALADALEDLGDFNYSDAARERFGELASLISSVRRHSSEPLIDLTRRAVRALDLDIELEAGDVEGAGDNLALFLDAVATYAESDRYASLAGLLSYFNAEEVYNQGMEVFTPSEAESVKLLTVHRAKGLEWNTVFVPFMSATVFPTGQGRANWITYANAVPTALRGDRSSLPQMADAPEDWTDDSRGVHDGRIKELGQMEERRLAYVAYTRAEERLVLSGHWWGRTQIKPRGPSEFLLETRKWLIDAGHHATVWAEAPVDGATNPHLDTVRRAEWPAAPPVLARRHALAAAVREILDRPDQPAHDVPLIPVDRLDQLSADVDLLLAEADAVAAKERVVTLPGSVSTTSMLGLAEDEAKFARELARPMPRQPSPAARFGTRFHAWVEAHYGQQVLLDPAELPGQGDVDLNSDAELDEVIQMFSDGEYGQRNPHAIEAPFSIVLAGQQVIGRIDAVFATSLDDGRSGFEVVDWKTNKKATADPLQLSIYRLAWAELSGVDPADVTGAFYYVRLGQTVRYGADDLLDRPALEALLSGN</sequence>
<dbReference type="Proteomes" id="UP001257739">
    <property type="component" value="Unassembled WGS sequence"/>
</dbReference>